<evidence type="ECO:0000256" key="3">
    <source>
        <dbReference type="ARBA" id="ARBA00023136"/>
    </source>
</evidence>
<dbReference type="RefSeq" id="WP_006779806.1">
    <property type="nucleotide sequence ID" value="NZ_CP040506.1"/>
</dbReference>
<proteinExistence type="inferred from homology"/>
<evidence type="ECO:0000313" key="9">
    <source>
        <dbReference type="EMBL" id="EHI60238.1"/>
    </source>
</evidence>
<dbReference type="Proteomes" id="UP000005384">
    <property type="component" value="Unassembled WGS sequence"/>
</dbReference>
<dbReference type="InterPro" id="IPR004872">
    <property type="entry name" value="Lipoprotein_NlpA"/>
</dbReference>
<dbReference type="HOGENOM" id="CLU_067080_0_0_9"/>
<dbReference type="SUPFAM" id="SSF53850">
    <property type="entry name" value="Periplasmic binding protein-like II"/>
    <property type="match status" value="1"/>
</dbReference>
<protein>
    <recommendedName>
        <fullName evidence="6">Lipoprotein</fullName>
    </recommendedName>
</protein>
<dbReference type="PANTHER" id="PTHR30429">
    <property type="entry name" value="D-METHIONINE-BINDING LIPOPROTEIN METQ"/>
    <property type="match status" value="1"/>
</dbReference>
<dbReference type="AlphaFoldDB" id="G5IE98"/>
<feature type="signal peptide" evidence="8">
    <location>
        <begin position="1"/>
        <end position="25"/>
    </location>
</feature>
<name>G5IE98_9FIRM</name>
<evidence type="ECO:0000256" key="6">
    <source>
        <dbReference type="PIRNR" id="PIRNR002854"/>
    </source>
</evidence>
<dbReference type="GO" id="GO:0016020">
    <property type="term" value="C:membrane"/>
    <property type="evidence" value="ECO:0007669"/>
    <property type="project" value="UniProtKB-SubCell"/>
</dbReference>
<gene>
    <name evidence="9" type="ORF">HMPREF9473_01825</name>
</gene>
<feature type="chain" id="PRO_5003478572" description="Lipoprotein" evidence="8">
    <location>
        <begin position="26"/>
        <end position="296"/>
    </location>
</feature>
<dbReference type="Gene3D" id="3.40.190.10">
    <property type="entry name" value="Periplasmic binding protein-like II"/>
    <property type="match status" value="2"/>
</dbReference>
<evidence type="ECO:0000256" key="4">
    <source>
        <dbReference type="ARBA" id="ARBA00023139"/>
    </source>
</evidence>
<feature type="lipid moiety-binding region" description="S-diacylglycerol cysteine" evidence="7">
    <location>
        <position position="21"/>
    </location>
</feature>
<evidence type="ECO:0000256" key="8">
    <source>
        <dbReference type="SAM" id="SignalP"/>
    </source>
</evidence>
<dbReference type="PIRSF" id="PIRSF002854">
    <property type="entry name" value="MetQ"/>
    <property type="match status" value="1"/>
</dbReference>
<dbReference type="Pfam" id="PF03180">
    <property type="entry name" value="Lipoprotein_9"/>
    <property type="match status" value="1"/>
</dbReference>
<dbReference type="EMBL" id="ADLN01000032">
    <property type="protein sequence ID" value="EHI60238.1"/>
    <property type="molecule type" value="Genomic_DNA"/>
</dbReference>
<sequence length="296" mass="30949">MKKTWSIIAAAVLTAGTLAGCGGKAAETTTAAPEAATTTAAGAEATTAAESKADLVPIVVGASPAPHAEILEAAREILAEQGYDLQIKEYTDYVQPNLALDTGDLDANYFQHYPYLEQFNQERGTKISSAAAIHYEPFGIYAGKTASLDALADGAKVAVPNDATNEARALLLLEAQGLIKLKEGAGLNATKNDVVENVKKLDIFEIEAAQIPRSLQDVDIAVINGNYAIEAGLKVSDALAIEDAASIAATTYGNIVAVQEGHEKDDAILALVDALTSDTVKKFIEDKYAGAVVPLF</sequence>
<evidence type="ECO:0000256" key="5">
    <source>
        <dbReference type="ARBA" id="ARBA00023288"/>
    </source>
</evidence>
<reference evidence="9 10" key="1">
    <citation type="submission" date="2011-08" db="EMBL/GenBank/DDBJ databases">
        <title>The Genome Sequence of Clostridium hathewayi WAL-18680.</title>
        <authorList>
            <consortium name="The Broad Institute Genome Sequencing Platform"/>
            <person name="Earl A."/>
            <person name="Ward D."/>
            <person name="Feldgarden M."/>
            <person name="Gevers D."/>
            <person name="Finegold S.M."/>
            <person name="Summanen P.H."/>
            <person name="Molitoris D.R."/>
            <person name="Song M."/>
            <person name="Daigneault M."/>
            <person name="Allen-Vercoe E."/>
            <person name="Young S.K."/>
            <person name="Zeng Q."/>
            <person name="Gargeya S."/>
            <person name="Fitzgerald M."/>
            <person name="Haas B."/>
            <person name="Abouelleil A."/>
            <person name="Alvarado L."/>
            <person name="Arachchi H.M."/>
            <person name="Berlin A."/>
            <person name="Brown A."/>
            <person name="Chapman S.B."/>
            <person name="Chen Z."/>
            <person name="Dunbar C."/>
            <person name="Freedman E."/>
            <person name="Gearin G."/>
            <person name="Gellesch M."/>
            <person name="Goldberg J."/>
            <person name="Griggs A."/>
            <person name="Gujja S."/>
            <person name="Heiman D."/>
            <person name="Howarth C."/>
            <person name="Larson L."/>
            <person name="Lui A."/>
            <person name="MacDonald P.J.P."/>
            <person name="Montmayeur A."/>
            <person name="Murphy C."/>
            <person name="Neiman D."/>
            <person name="Pearson M."/>
            <person name="Priest M."/>
            <person name="Roberts A."/>
            <person name="Saif S."/>
            <person name="Shea T."/>
            <person name="Shenoy N."/>
            <person name="Sisk P."/>
            <person name="Stolte C."/>
            <person name="Sykes S."/>
            <person name="Wortman J."/>
            <person name="Nusbaum C."/>
            <person name="Birren B."/>
        </authorList>
    </citation>
    <scope>NUCLEOTIDE SEQUENCE [LARGE SCALE GENOMIC DNA]</scope>
    <source>
        <strain evidence="9 10">WAL-18680</strain>
    </source>
</reference>
<comment type="similarity">
    <text evidence="6">Belongs to the nlpA lipoprotein family.</text>
</comment>
<keyword evidence="2 8" id="KW-0732">Signal</keyword>
<evidence type="ECO:0000256" key="7">
    <source>
        <dbReference type="PIRSR" id="PIRSR002854-1"/>
    </source>
</evidence>
<keyword evidence="10" id="KW-1185">Reference proteome</keyword>
<evidence type="ECO:0000313" key="10">
    <source>
        <dbReference type="Proteomes" id="UP000005384"/>
    </source>
</evidence>
<keyword evidence="3" id="KW-0472">Membrane</keyword>
<evidence type="ECO:0000256" key="2">
    <source>
        <dbReference type="ARBA" id="ARBA00022729"/>
    </source>
</evidence>
<keyword evidence="4" id="KW-0564">Palmitate</keyword>
<dbReference type="PATRIC" id="fig|742737.3.peg.1851"/>
<dbReference type="PROSITE" id="PS51257">
    <property type="entry name" value="PROKAR_LIPOPROTEIN"/>
    <property type="match status" value="1"/>
</dbReference>
<dbReference type="CDD" id="cd13597">
    <property type="entry name" value="PBP2_lipoprotein_Tp32"/>
    <property type="match status" value="1"/>
</dbReference>
<evidence type="ECO:0000256" key="1">
    <source>
        <dbReference type="ARBA" id="ARBA00004635"/>
    </source>
</evidence>
<accession>G5IE98</accession>
<dbReference type="OrthoDB" id="9812878at2"/>
<organism evidence="9 10">
    <name type="scientific">Hungatella hathewayi WAL-18680</name>
    <dbReference type="NCBI Taxonomy" id="742737"/>
    <lineage>
        <taxon>Bacteria</taxon>
        <taxon>Bacillati</taxon>
        <taxon>Bacillota</taxon>
        <taxon>Clostridia</taxon>
        <taxon>Lachnospirales</taxon>
        <taxon>Lachnospiraceae</taxon>
        <taxon>Hungatella</taxon>
    </lineage>
</organism>
<comment type="caution">
    <text evidence="9">The sequence shown here is derived from an EMBL/GenBank/DDBJ whole genome shotgun (WGS) entry which is preliminary data.</text>
</comment>
<dbReference type="PANTHER" id="PTHR30429:SF0">
    <property type="entry name" value="METHIONINE-BINDING LIPOPROTEIN METQ"/>
    <property type="match status" value="1"/>
</dbReference>
<keyword evidence="5 6" id="KW-0449">Lipoprotein</keyword>
<comment type="subcellular location">
    <subcellularLocation>
        <location evidence="1">Membrane</location>
        <topology evidence="1">Lipid-anchor</topology>
    </subcellularLocation>
</comment>